<dbReference type="AlphaFoldDB" id="A0A2K3DJU8"/>
<accession>A0A2K3DJU8</accession>
<dbReference type="KEGG" id="cre:CHLRE_07g329650v5"/>
<dbReference type="EMBL" id="CM008968">
    <property type="protein sequence ID" value="PNW80788.1"/>
    <property type="molecule type" value="Genomic_DNA"/>
</dbReference>
<dbReference type="Gene3D" id="1.20.58.320">
    <property type="entry name" value="TPR-like"/>
    <property type="match status" value="1"/>
</dbReference>
<protein>
    <recommendedName>
        <fullName evidence="3">DUF924 domain-containing protein</fullName>
    </recommendedName>
</protein>
<reference evidence="1 2" key="1">
    <citation type="journal article" date="2007" name="Science">
        <title>The Chlamydomonas genome reveals the evolution of key animal and plant functions.</title>
        <authorList>
            <person name="Merchant S.S."/>
            <person name="Prochnik S.E."/>
            <person name="Vallon O."/>
            <person name="Harris E.H."/>
            <person name="Karpowicz S.J."/>
            <person name="Witman G.B."/>
            <person name="Terry A."/>
            <person name="Salamov A."/>
            <person name="Fritz-Laylin L.K."/>
            <person name="Marechal-Drouard L."/>
            <person name="Marshall W.F."/>
            <person name="Qu L.H."/>
            <person name="Nelson D.R."/>
            <person name="Sanderfoot A.A."/>
            <person name="Spalding M.H."/>
            <person name="Kapitonov V.V."/>
            <person name="Ren Q."/>
            <person name="Ferris P."/>
            <person name="Lindquist E."/>
            <person name="Shapiro H."/>
            <person name="Lucas S.M."/>
            <person name="Grimwood J."/>
            <person name="Schmutz J."/>
            <person name="Cardol P."/>
            <person name="Cerutti H."/>
            <person name="Chanfreau G."/>
            <person name="Chen C.L."/>
            <person name="Cognat V."/>
            <person name="Croft M.T."/>
            <person name="Dent R."/>
            <person name="Dutcher S."/>
            <person name="Fernandez E."/>
            <person name="Fukuzawa H."/>
            <person name="Gonzalez-Ballester D."/>
            <person name="Gonzalez-Halphen D."/>
            <person name="Hallmann A."/>
            <person name="Hanikenne M."/>
            <person name="Hippler M."/>
            <person name="Inwood W."/>
            <person name="Jabbari K."/>
            <person name="Kalanon M."/>
            <person name="Kuras R."/>
            <person name="Lefebvre P.A."/>
            <person name="Lemaire S.D."/>
            <person name="Lobanov A.V."/>
            <person name="Lohr M."/>
            <person name="Manuell A."/>
            <person name="Meier I."/>
            <person name="Mets L."/>
            <person name="Mittag M."/>
            <person name="Mittelmeier T."/>
            <person name="Moroney J.V."/>
            <person name="Moseley J."/>
            <person name="Napoli C."/>
            <person name="Nedelcu A.M."/>
            <person name="Niyogi K."/>
            <person name="Novoselov S.V."/>
            <person name="Paulsen I.T."/>
            <person name="Pazour G."/>
            <person name="Purton S."/>
            <person name="Ral J.P."/>
            <person name="Riano-Pachon D.M."/>
            <person name="Riekhof W."/>
            <person name="Rymarquis L."/>
            <person name="Schroda M."/>
            <person name="Stern D."/>
            <person name="Umen J."/>
            <person name="Willows R."/>
            <person name="Wilson N."/>
            <person name="Zimmer S.L."/>
            <person name="Allmer J."/>
            <person name="Balk J."/>
            <person name="Bisova K."/>
            <person name="Chen C.J."/>
            <person name="Elias M."/>
            <person name="Gendler K."/>
            <person name="Hauser C."/>
            <person name="Lamb M.R."/>
            <person name="Ledford H."/>
            <person name="Long J.C."/>
            <person name="Minagawa J."/>
            <person name="Page M.D."/>
            <person name="Pan J."/>
            <person name="Pootakham W."/>
            <person name="Roje S."/>
            <person name="Rose A."/>
            <person name="Stahlberg E."/>
            <person name="Terauchi A.M."/>
            <person name="Yang P."/>
            <person name="Ball S."/>
            <person name="Bowler C."/>
            <person name="Dieckmann C.L."/>
            <person name="Gladyshev V.N."/>
            <person name="Green P."/>
            <person name="Jorgensen R."/>
            <person name="Mayfield S."/>
            <person name="Mueller-Roeber B."/>
            <person name="Rajamani S."/>
            <person name="Sayre R.T."/>
            <person name="Brokstein P."/>
            <person name="Dubchak I."/>
            <person name="Goodstein D."/>
            <person name="Hornick L."/>
            <person name="Huang Y.W."/>
            <person name="Jhaveri J."/>
            <person name="Luo Y."/>
            <person name="Martinez D."/>
            <person name="Ngau W.C."/>
            <person name="Otillar B."/>
            <person name="Poliakov A."/>
            <person name="Porter A."/>
            <person name="Szajkowski L."/>
            <person name="Werner G."/>
            <person name="Zhou K."/>
            <person name="Grigoriev I.V."/>
            <person name="Rokhsar D.S."/>
            <person name="Grossman A.R."/>
        </authorList>
    </citation>
    <scope>NUCLEOTIDE SEQUENCE [LARGE SCALE GENOMIC DNA]</scope>
    <source>
        <strain evidence="2">CC-503</strain>
    </source>
</reference>
<dbReference type="InParanoid" id="A0A2K3DJU8"/>
<dbReference type="OMA" id="YMPYMHS"/>
<keyword evidence="2" id="KW-1185">Reference proteome</keyword>
<sequence>MTSATADRADAVLQYWFGPGVATADDSYVPQDKRKLWFMGGPEVDQYITEHFSADVEAVRDGTYDDWRSTASPRSTVAGIILMDQFTRNIFRGKPEAFSLDSKALSWAQQAVADGSAAQLPAVLKYFLLMPYMHSEELEVQEAGVVLFRQAAEAAEAGGHEAAAGMLRAALSYQEAHRDVIKAWGRFPHRNAILGRVSTPEELAGLADGSIRKF</sequence>
<dbReference type="STRING" id="3055.A0A2K3DJU8"/>
<evidence type="ECO:0008006" key="3">
    <source>
        <dbReference type="Google" id="ProtNLM"/>
    </source>
</evidence>
<dbReference type="InterPro" id="IPR011990">
    <property type="entry name" value="TPR-like_helical_dom_sf"/>
</dbReference>
<organism evidence="1 2">
    <name type="scientific">Chlamydomonas reinhardtii</name>
    <name type="common">Chlamydomonas smithii</name>
    <dbReference type="NCBI Taxonomy" id="3055"/>
    <lineage>
        <taxon>Eukaryota</taxon>
        <taxon>Viridiplantae</taxon>
        <taxon>Chlorophyta</taxon>
        <taxon>core chlorophytes</taxon>
        <taxon>Chlorophyceae</taxon>
        <taxon>CS clade</taxon>
        <taxon>Chlamydomonadales</taxon>
        <taxon>Chlamydomonadaceae</taxon>
        <taxon>Chlamydomonas</taxon>
    </lineage>
</organism>
<dbReference type="Proteomes" id="UP000006906">
    <property type="component" value="Chromosome 7"/>
</dbReference>
<name>A0A2K3DJU8_CHLRE</name>
<dbReference type="Gramene" id="PNW80788">
    <property type="protein sequence ID" value="PNW80788"/>
    <property type="gene ID" value="CHLRE_07g329650v5"/>
</dbReference>
<dbReference type="GeneID" id="5716194"/>
<dbReference type="ExpressionAtlas" id="A0A2K3DJU8">
    <property type="expression patterns" value="baseline"/>
</dbReference>
<evidence type="ECO:0000313" key="2">
    <source>
        <dbReference type="Proteomes" id="UP000006906"/>
    </source>
</evidence>
<dbReference type="Gene3D" id="1.25.40.10">
    <property type="entry name" value="Tetratricopeptide repeat domain"/>
    <property type="match status" value="1"/>
</dbReference>
<dbReference type="Pfam" id="PF06041">
    <property type="entry name" value="DUF924"/>
    <property type="match status" value="1"/>
</dbReference>
<dbReference type="InterPro" id="IPR010323">
    <property type="entry name" value="DUF924"/>
</dbReference>
<evidence type="ECO:0000313" key="1">
    <source>
        <dbReference type="EMBL" id="PNW80788.1"/>
    </source>
</evidence>
<dbReference type="RefSeq" id="XP_001690447.2">
    <property type="nucleotide sequence ID" value="XM_001690395.2"/>
</dbReference>
<dbReference type="SUPFAM" id="SSF48452">
    <property type="entry name" value="TPR-like"/>
    <property type="match status" value="1"/>
</dbReference>
<gene>
    <name evidence="1" type="ORF">CHLRE_07g329650v5</name>
</gene>
<proteinExistence type="predicted"/>
<dbReference type="PaxDb" id="3055-EDP05706"/>
<dbReference type="OrthoDB" id="414698at2759"/>